<keyword evidence="6" id="KW-1185">Reference proteome</keyword>
<evidence type="ECO:0000256" key="2">
    <source>
        <dbReference type="SAM" id="SignalP"/>
    </source>
</evidence>
<reference evidence="3" key="2">
    <citation type="journal article" date="2021" name="Front. Microbiol.">
        <title>Comprehensive Comparative Genomics and Phenotyping of Methylobacterium Species.</title>
        <authorList>
            <person name="Alessa O."/>
            <person name="Ogura Y."/>
            <person name="Fujitani Y."/>
            <person name="Takami H."/>
            <person name="Hayashi T."/>
            <person name="Sahin N."/>
            <person name="Tani A."/>
        </authorList>
    </citation>
    <scope>NUCLEOTIDE SEQUENCE</scope>
    <source>
        <strain evidence="3">DSM 22415</strain>
    </source>
</reference>
<dbReference type="AlphaFoldDB" id="A0A564FSH4"/>
<feature type="region of interest" description="Disordered" evidence="1">
    <location>
        <begin position="58"/>
        <end position="98"/>
    </location>
</feature>
<dbReference type="Proteomes" id="UP001055303">
    <property type="component" value="Unassembled WGS sequence"/>
</dbReference>
<protein>
    <submittedName>
        <fullName evidence="4">Uncharacterized protein</fullName>
    </submittedName>
</protein>
<keyword evidence="2" id="KW-0732">Signal</keyword>
<gene>
    <name evidence="3" type="ORF">IFDJLNFL_0770</name>
    <name evidence="4" type="ORF">MTDSW087_00782</name>
</gene>
<organism evidence="4 5">
    <name type="scientific">Methylobacterium dankookense</name>
    <dbReference type="NCBI Taxonomy" id="560405"/>
    <lineage>
        <taxon>Bacteria</taxon>
        <taxon>Pseudomonadati</taxon>
        <taxon>Pseudomonadota</taxon>
        <taxon>Alphaproteobacteria</taxon>
        <taxon>Hyphomicrobiales</taxon>
        <taxon>Methylobacteriaceae</taxon>
        <taxon>Methylobacterium</taxon>
    </lineage>
</organism>
<evidence type="ECO:0000256" key="1">
    <source>
        <dbReference type="SAM" id="MobiDB-lite"/>
    </source>
</evidence>
<proteinExistence type="predicted"/>
<evidence type="ECO:0000313" key="5">
    <source>
        <dbReference type="Proteomes" id="UP000401717"/>
    </source>
</evidence>
<feature type="signal peptide" evidence="2">
    <location>
        <begin position="1"/>
        <end position="22"/>
    </location>
</feature>
<evidence type="ECO:0000313" key="6">
    <source>
        <dbReference type="Proteomes" id="UP001055303"/>
    </source>
</evidence>
<evidence type="ECO:0000313" key="4">
    <source>
        <dbReference type="EMBL" id="VUF11109.1"/>
    </source>
</evidence>
<accession>A0A564FSH4</accession>
<feature type="chain" id="PRO_5021708097" evidence="2">
    <location>
        <begin position="23"/>
        <end position="98"/>
    </location>
</feature>
<dbReference type="RefSeq" id="WP_144760398.1">
    <property type="nucleotide sequence ID" value="NZ_BPQI01000015.1"/>
</dbReference>
<sequence>MGRATIALAAVFTAALAGGALAQDAPARAGGPVVLDPVPPAVGVVEGPRTVAPTLEESAATTGTVPLVSPPTAGVGGTPSTGAPGTSGVTLSPAVPAR</sequence>
<dbReference type="Proteomes" id="UP000401717">
    <property type="component" value="Unassembled WGS sequence"/>
</dbReference>
<reference evidence="3" key="3">
    <citation type="submission" date="2021-08" db="EMBL/GenBank/DDBJ databases">
        <authorList>
            <person name="Tani A."/>
            <person name="Ola A."/>
            <person name="Ogura Y."/>
            <person name="Katsura K."/>
            <person name="Hayashi T."/>
        </authorList>
    </citation>
    <scope>NUCLEOTIDE SEQUENCE</scope>
    <source>
        <strain evidence="3">DSM 22415</strain>
    </source>
</reference>
<dbReference type="EMBL" id="CABFVH010000003">
    <property type="protein sequence ID" value="VUF11109.1"/>
    <property type="molecule type" value="Genomic_DNA"/>
</dbReference>
<name>A0A564FSH4_9HYPH</name>
<dbReference type="EMBL" id="BPQI01000015">
    <property type="protein sequence ID" value="GJD54891.1"/>
    <property type="molecule type" value="Genomic_DNA"/>
</dbReference>
<reference evidence="4 5" key="1">
    <citation type="submission" date="2019-06" db="EMBL/GenBank/DDBJ databases">
        <authorList>
            <person name="Rodrigo-Torres L."/>
            <person name="Arahal R. D."/>
            <person name="Lucena T."/>
        </authorList>
    </citation>
    <scope>NUCLEOTIDE SEQUENCE [LARGE SCALE GENOMIC DNA]</scope>
    <source>
        <strain evidence="4 5">SW08-7</strain>
    </source>
</reference>
<feature type="compositionally biased region" description="Low complexity" evidence="1">
    <location>
        <begin position="80"/>
        <end position="90"/>
    </location>
</feature>
<evidence type="ECO:0000313" key="3">
    <source>
        <dbReference type="EMBL" id="GJD54891.1"/>
    </source>
</evidence>